<dbReference type="PANTHER" id="PTHR31286:SF178">
    <property type="entry name" value="DUF4283 DOMAIN-CONTAINING PROTEIN"/>
    <property type="match status" value="1"/>
</dbReference>
<name>A0A8X7UF30_BRACI</name>
<feature type="compositionally biased region" description="Basic and acidic residues" evidence="1">
    <location>
        <begin position="398"/>
        <end position="428"/>
    </location>
</feature>
<dbReference type="InterPro" id="IPR025558">
    <property type="entry name" value="DUF4283"/>
</dbReference>
<feature type="compositionally biased region" description="Basic and acidic residues" evidence="1">
    <location>
        <begin position="601"/>
        <end position="610"/>
    </location>
</feature>
<feature type="region of interest" description="Disordered" evidence="1">
    <location>
        <begin position="523"/>
        <end position="558"/>
    </location>
</feature>
<evidence type="ECO:0000259" key="2">
    <source>
        <dbReference type="Pfam" id="PF14111"/>
    </source>
</evidence>
<feature type="domain" description="DUF4283" evidence="2">
    <location>
        <begin position="205"/>
        <end position="250"/>
    </location>
</feature>
<protein>
    <recommendedName>
        <fullName evidence="2">DUF4283 domain-containing protein</fullName>
    </recommendedName>
</protein>
<dbReference type="AlphaFoldDB" id="A0A8X7UF30"/>
<evidence type="ECO:0000256" key="1">
    <source>
        <dbReference type="SAM" id="MobiDB-lite"/>
    </source>
</evidence>
<feature type="region of interest" description="Disordered" evidence="1">
    <location>
        <begin position="395"/>
        <end position="428"/>
    </location>
</feature>
<dbReference type="PANTHER" id="PTHR31286">
    <property type="entry name" value="GLYCINE-RICH CELL WALL STRUCTURAL PROTEIN 1.8-LIKE"/>
    <property type="match status" value="1"/>
</dbReference>
<gene>
    <name evidence="3" type="ORF">Bca52824_058824</name>
</gene>
<comment type="caution">
    <text evidence="3">The sequence shown here is derived from an EMBL/GenBank/DDBJ whole genome shotgun (WGS) entry which is preliminary data.</text>
</comment>
<dbReference type="Pfam" id="PF14111">
    <property type="entry name" value="DUF4283"/>
    <property type="match status" value="1"/>
</dbReference>
<proteinExistence type="predicted"/>
<reference evidence="3 4" key="1">
    <citation type="submission" date="2020-02" db="EMBL/GenBank/DDBJ databases">
        <authorList>
            <person name="Ma Q."/>
            <person name="Huang Y."/>
            <person name="Song X."/>
            <person name="Pei D."/>
        </authorList>
    </citation>
    <scope>NUCLEOTIDE SEQUENCE [LARGE SCALE GENOMIC DNA]</scope>
    <source>
        <strain evidence="3">Sxm20200214</strain>
        <tissue evidence="3">Leaf</tissue>
    </source>
</reference>
<evidence type="ECO:0000313" key="3">
    <source>
        <dbReference type="EMBL" id="KAG2276269.1"/>
    </source>
</evidence>
<evidence type="ECO:0000313" key="4">
    <source>
        <dbReference type="Proteomes" id="UP000886595"/>
    </source>
</evidence>
<feature type="compositionally biased region" description="Basic and acidic residues" evidence="1">
    <location>
        <begin position="543"/>
        <end position="556"/>
    </location>
</feature>
<accession>A0A8X7UF30</accession>
<feature type="compositionally biased region" description="Acidic residues" evidence="1">
    <location>
        <begin position="523"/>
        <end position="542"/>
    </location>
</feature>
<dbReference type="EMBL" id="JAAMPC010000012">
    <property type="protein sequence ID" value="KAG2276269.1"/>
    <property type="molecule type" value="Genomic_DNA"/>
</dbReference>
<sequence length="621" mass="70475">MVGRNWDPGNRGGDLFIRREDPIESGKRGFGKGSNHLEFRFWSYLWGIRATISRWKDLLDWISNGKRVLVLLGDIFRSWISRVWNLLEGLWDLIGLILWLGNEELQFCYKRKGVLEVSIIHSTFLFFTLSLNFGDSSDFGLRLEMSQSQLIGKSGVLGSGENTRKRLKILVPHFDNKDLIKQYDKTLIGRCLNPGAQDVKALIERVAGTDLGFGRFQFDFVEEEDIETVLKAQPFHFDYWMIALARWQPKMPRNFPSAILFWIKVLGVPLEFWDASSFQSIYLDYGRIKVVIDVGKELSFDTTVDFVGGEFHEGDEAFISLKYEKLFAGPSLSLSHGLDEYAVELPISACDDRVLSYKGVVINGAMDQQGKMYEEPESRWVKVPEKRGNRYQSYRTNQRGEDGGFRYRSSRSDRFRGNNAEEKPSLQRELRRGISLRVGETGEVPEEGEIPRQEERQIQKVTLEPQIVENGLDVINDLLEEGNNETVGDNMVLDENLSNVLGTVEASDDGFLNLSDGEVEVSNEQVQEELPEVKEDEEINEETEGKEQPPGEVEKKKVVRKGLFKQTAVAGASSKARNIQAIISTRKRATNNTKPATRQGEGAKHHEEKGPSYPSATSSKP</sequence>
<organism evidence="3 4">
    <name type="scientific">Brassica carinata</name>
    <name type="common">Ethiopian mustard</name>
    <name type="synonym">Abyssinian cabbage</name>
    <dbReference type="NCBI Taxonomy" id="52824"/>
    <lineage>
        <taxon>Eukaryota</taxon>
        <taxon>Viridiplantae</taxon>
        <taxon>Streptophyta</taxon>
        <taxon>Embryophyta</taxon>
        <taxon>Tracheophyta</taxon>
        <taxon>Spermatophyta</taxon>
        <taxon>Magnoliopsida</taxon>
        <taxon>eudicotyledons</taxon>
        <taxon>Gunneridae</taxon>
        <taxon>Pentapetalae</taxon>
        <taxon>rosids</taxon>
        <taxon>malvids</taxon>
        <taxon>Brassicales</taxon>
        <taxon>Brassicaceae</taxon>
        <taxon>Brassiceae</taxon>
        <taxon>Brassica</taxon>
    </lineage>
</organism>
<feature type="region of interest" description="Disordered" evidence="1">
    <location>
        <begin position="583"/>
        <end position="621"/>
    </location>
</feature>
<dbReference type="OrthoDB" id="1461917at2759"/>
<keyword evidence="4" id="KW-1185">Reference proteome</keyword>
<dbReference type="Proteomes" id="UP000886595">
    <property type="component" value="Unassembled WGS sequence"/>
</dbReference>
<dbReference type="InterPro" id="IPR040256">
    <property type="entry name" value="At4g02000-like"/>
</dbReference>